<name>A0A7Y6MH28_9ACTN</name>
<protein>
    <submittedName>
        <fullName evidence="1">Uncharacterized protein</fullName>
    </submittedName>
</protein>
<gene>
    <name evidence="1" type="ORF">HT134_40185</name>
</gene>
<comment type="caution">
    <text evidence="1">The sequence shown here is derived from an EMBL/GenBank/DDBJ whole genome shotgun (WGS) entry which is preliminary data.</text>
</comment>
<sequence>MTSSLSLARRVRPYEKLTGSSFRSECRFLDFVIDGRSLLEMMSERNFGNADMASVLWLAPTLDDDDAVGRLLGRSASPLDDGRIPLYVCPECGDLGCGALTVVLEISSGQVIWRDPGWQTDYEDEVHYEDFADISPFVFDRAQYEAVLSTVSEFHAREEKDAPAKEPAPWWMWWRR</sequence>
<dbReference type="EMBL" id="JABWGO010000015">
    <property type="protein sequence ID" value="NUW46291.1"/>
    <property type="molecule type" value="Genomic_DNA"/>
</dbReference>
<keyword evidence="2" id="KW-1185">Reference proteome</keyword>
<dbReference type="AlphaFoldDB" id="A0A7Y6MH28"/>
<accession>A0A7Y6MH28</accession>
<dbReference type="RefSeq" id="WP_175605751.1">
    <property type="nucleotide sequence ID" value="NZ_JABWGO010000015.1"/>
</dbReference>
<evidence type="ECO:0000313" key="2">
    <source>
        <dbReference type="Proteomes" id="UP000546126"/>
    </source>
</evidence>
<evidence type="ECO:0000313" key="1">
    <source>
        <dbReference type="EMBL" id="NUW46291.1"/>
    </source>
</evidence>
<organism evidence="1 2">
    <name type="scientific">Nonomuraea rhodomycinica</name>
    <dbReference type="NCBI Taxonomy" id="1712872"/>
    <lineage>
        <taxon>Bacteria</taxon>
        <taxon>Bacillati</taxon>
        <taxon>Actinomycetota</taxon>
        <taxon>Actinomycetes</taxon>
        <taxon>Streptosporangiales</taxon>
        <taxon>Streptosporangiaceae</taxon>
        <taxon>Nonomuraea</taxon>
    </lineage>
</organism>
<proteinExistence type="predicted"/>
<reference evidence="1 2" key="1">
    <citation type="submission" date="2020-06" db="EMBL/GenBank/DDBJ databases">
        <authorList>
            <person name="Chanama M."/>
        </authorList>
    </citation>
    <scope>NUCLEOTIDE SEQUENCE [LARGE SCALE GENOMIC DNA]</scope>
    <source>
        <strain evidence="1 2">TBRC6557</strain>
    </source>
</reference>
<dbReference type="Proteomes" id="UP000546126">
    <property type="component" value="Unassembled WGS sequence"/>
</dbReference>